<dbReference type="GO" id="GO:0000176">
    <property type="term" value="C:nuclear exosome (RNase complex)"/>
    <property type="evidence" value="ECO:0007669"/>
    <property type="project" value="TreeGrafter"/>
</dbReference>
<dbReference type="GO" id="GO:0016075">
    <property type="term" value="P:rRNA catabolic process"/>
    <property type="evidence" value="ECO:0007669"/>
    <property type="project" value="TreeGrafter"/>
</dbReference>
<dbReference type="PANTHER" id="PTHR11097:SF8">
    <property type="entry name" value="EXOSOME COMPLEX COMPONENT RRP42"/>
    <property type="match status" value="1"/>
</dbReference>
<sequence length="336" mass="36837">MANLTSISKSEKSYIQTALEAVPPLREDGRALYDFRAVLLATGVAPLANGSARINIGKNPEEGAGGTEILAATKLEVETVDSGDGVDGGRIVCTVTCSPAAYPLLSMNALDELQYDYTTTLHQVLSHPSLHPRNLGILPRKKSWLLNLDLVVLSDAGNVYDAMFMAARAALWDTKVPITRAVQYTAKKSSSSKPVDEKMDTDESSSGFDTRQIPSAQDFDLPDYWDEGEVLGGRELWPLAVTLNIHSSVHFLDATSKEEAAAPLKMMAAFAFPSTSSPTIQAVRLLGPGELQHARLQTLLSEAERFGQEMYDALEIKLRDEDFRRNHKARNRFAQR</sequence>
<evidence type="ECO:0000256" key="3">
    <source>
        <dbReference type="ARBA" id="ARBA00006678"/>
    </source>
</evidence>
<reference evidence="9 10" key="1">
    <citation type="submission" date="2018-11" db="EMBL/GenBank/DDBJ databases">
        <title>Genome assembly of Steccherinum ochraceum LE-BIN_3174, the white-rot fungus of the Steccherinaceae family (The Residual Polyporoid clade, Polyporales, Basidiomycota).</title>
        <authorList>
            <person name="Fedorova T.V."/>
            <person name="Glazunova O.A."/>
            <person name="Landesman E.O."/>
            <person name="Moiseenko K.V."/>
            <person name="Psurtseva N.V."/>
            <person name="Savinova O.S."/>
            <person name="Shakhova N.V."/>
            <person name="Tyazhelova T.V."/>
            <person name="Vasina D.V."/>
        </authorList>
    </citation>
    <scope>NUCLEOTIDE SEQUENCE [LARGE SCALE GENOMIC DNA]</scope>
    <source>
        <strain evidence="9 10">LE-BIN_3174</strain>
    </source>
</reference>
<comment type="subcellular location">
    <subcellularLocation>
        <location evidence="1">Cytoplasm</location>
    </subcellularLocation>
    <subcellularLocation>
        <location evidence="2">Nucleus</location>
        <location evidence="2">Nucleolus</location>
    </subcellularLocation>
</comment>
<name>A0A4V2MXR0_9APHY</name>
<dbReference type="InterPro" id="IPR001247">
    <property type="entry name" value="ExoRNase_PH_dom1"/>
</dbReference>
<dbReference type="GO" id="GO:0071035">
    <property type="term" value="P:nuclear polyadenylation-dependent rRNA catabolic process"/>
    <property type="evidence" value="ECO:0007669"/>
    <property type="project" value="TreeGrafter"/>
</dbReference>
<dbReference type="GO" id="GO:0000467">
    <property type="term" value="P:exonucleolytic trimming to generate mature 3'-end of 5.8S rRNA from tricistronic rRNA transcript (SSU-rRNA, 5.8S rRNA, LSU-rRNA)"/>
    <property type="evidence" value="ECO:0007669"/>
    <property type="project" value="TreeGrafter"/>
</dbReference>
<dbReference type="OrthoDB" id="272245at2759"/>
<dbReference type="GO" id="GO:0034473">
    <property type="term" value="P:U1 snRNA 3'-end processing"/>
    <property type="evidence" value="ECO:0007669"/>
    <property type="project" value="TreeGrafter"/>
</dbReference>
<dbReference type="EMBL" id="RWJN01000010">
    <property type="protein sequence ID" value="TCD71097.1"/>
    <property type="molecule type" value="Genomic_DNA"/>
</dbReference>
<dbReference type="PANTHER" id="PTHR11097">
    <property type="entry name" value="EXOSOME COMPLEX EXONUCLEASE RIBOSOMAL RNA PROCESSING PROTEIN"/>
    <property type="match status" value="1"/>
</dbReference>
<dbReference type="GO" id="GO:0035925">
    <property type="term" value="F:mRNA 3'-UTR AU-rich region binding"/>
    <property type="evidence" value="ECO:0007669"/>
    <property type="project" value="TreeGrafter"/>
</dbReference>
<evidence type="ECO:0000313" key="10">
    <source>
        <dbReference type="Proteomes" id="UP000292702"/>
    </source>
</evidence>
<dbReference type="GO" id="GO:0034475">
    <property type="term" value="P:U4 snRNA 3'-end processing"/>
    <property type="evidence" value="ECO:0007669"/>
    <property type="project" value="TreeGrafter"/>
</dbReference>
<dbReference type="GO" id="GO:0071028">
    <property type="term" value="P:nuclear mRNA surveillance"/>
    <property type="evidence" value="ECO:0007669"/>
    <property type="project" value="TreeGrafter"/>
</dbReference>
<proteinExistence type="inferred from homology"/>
<dbReference type="InterPro" id="IPR050590">
    <property type="entry name" value="Exosome_comp_Rrp42_subfam"/>
</dbReference>
<protein>
    <recommendedName>
        <fullName evidence="6">Ribosomal RNA-processing protein 42</fullName>
    </recommendedName>
</protein>
<dbReference type="AlphaFoldDB" id="A0A4V2MXR0"/>
<organism evidence="9 10">
    <name type="scientific">Steccherinum ochraceum</name>
    <dbReference type="NCBI Taxonomy" id="92696"/>
    <lineage>
        <taxon>Eukaryota</taxon>
        <taxon>Fungi</taxon>
        <taxon>Dikarya</taxon>
        <taxon>Basidiomycota</taxon>
        <taxon>Agaricomycotina</taxon>
        <taxon>Agaricomycetes</taxon>
        <taxon>Polyporales</taxon>
        <taxon>Steccherinaceae</taxon>
        <taxon>Steccherinum</taxon>
    </lineage>
</organism>
<keyword evidence="5" id="KW-0271">Exosome</keyword>
<dbReference type="GO" id="GO:0034476">
    <property type="term" value="P:U5 snRNA 3'-end processing"/>
    <property type="evidence" value="ECO:0007669"/>
    <property type="project" value="TreeGrafter"/>
</dbReference>
<evidence type="ECO:0000256" key="6">
    <source>
        <dbReference type="ARBA" id="ARBA00042523"/>
    </source>
</evidence>
<keyword evidence="10" id="KW-1185">Reference proteome</keyword>
<evidence type="ECO:0000256" key="2">
    <source>
        <dbReference type="ARBA" id="ARBA00004604"/>
    </source>
</evidence>
<dbReference type="SUPFAM" id="SSF55666">
    <property type="entry name" value="Ribonuclease PH domain 2-like"/>
    <property type="match status" value="1"/>
</dbReference>
<dbReference type="SUPFAM" id="SSF54211">
    <property type="entry name" value="Ribosomal protein S5 domain 2-like"/>
    <property type="match status" value="1"/>
</dbReference>
<dbReference type="Gene3D" id="3.30.230.70">
    <property type="entry name" value="GHMP Kinase, N-terminal domain"/>
    <property type="match status" value="1"/>
</dbReference>
<keyword evidence="4" id="KW-0963">Cytoplasm</keyword>
<evidence type="ECO:0000256" key="1">
    <source>
        <dbReference type="ARBA" id="ARBA00004496"/>
    </source>
</evidence>
<dbReference type="STRING" id="92696.A0A4V2MXR0"/>
<evidence type="ECO:0000256" key="4">
    <source>
        <dbReference type="ARBA" id="ARBA00022490"/>
    </source>
</evidence>
<dbReference type="GO" id="GO:0071038">
    <property type="term" value="P:TRAMP-dependent tRNA surveillance pathway"/>
    <property type="evidence" value="ECO:0007669"/>
    <property type="project" value="TreeGrafter"/>
</dbReference>
<gene>
    <name evidence="9" type="ORF">EIP91_000191</name>
</gene>
<evidence type="ECO:0000259" key="8">
    <source>
        <dbReference type="Pfam" id="PF01138"/>
    </source>
</evidence>
<dbReference type="GO" id="GO:0005730">
    <property type="term" value="C:nucleolus"/>
    <property type="evidence" value="ECO:0007669"/>
    <property type="project" value="UniProtKB-SubCell"/>
</dbReference>
<dbReference type="Proteomes" id="UP000292702">
    <property type="component" value="Unassembled WGS sequence"/>
</dbReference>
<accession>A0A4V2MXR0</accession>
<comment type="similarity">
    <text evidence="3">Belongs to the RNase PH family.</text>
</comment>
<dbReference type="InterPro" id="IPR020568">
    <property type="entry name" value="Ribosomal_Su5_D2-typ_SF"/>
</dbReference>
<evidence type="ECO:0000313" key="9">
    <source>
        <dbReference type="EMBL" id="TCD71097.1"/>
    </source>
</evidence>
<dbReference type="InterPro" id="IPR036345">
    <property type="entry name" value="ExoRNase_PH_dom2_sf"/>
</dbReference>
<feature type="domain" description="Exoribonuclease phosphorolytic" evidence="8">
    <location>
        <begin position="34"/>
        <end position="177"/>
    </location>
</feature>
<feature type="region of interest" description="Disordered" evidence="7">
    <location>
        <begin position="187"/>
        <end position="215"/>
    </location>
</feature>
<evidence type="ECO:0000256" key="5">
    <source>
        <dbReference type="ARBA" id="ARBA00022835"/>
    </source>
</evidence>
<dbReference type="Pfam" id="PF01138">
    <property type="entry name" value="RNase_PH"/>
    <property type="match status" value="1"/>
</dbReference>
<evidence type="ECO:0000256" key="7">
    <source>
        <dbReference type="SAM" id="MobiDB-lite"/>
    </source>
</evidence>
<comment type="caution">
    <text evidence="9">The sequence shown here is derived from an EMBL/GenBank/DDBJ whole genome shotgun (WGS) entry which is preliminary data.</text>
</comment>
<dbReference type="InterPro" id="IPR027408">
    <property type="entry name" value="PNPase/RNase_PH_dom_sf"/>
</dbReference>
<feature type="compositionally biased region" description="Polar residues" evidence="7">
    <location>
        <begin position="204"/>
        <end position="215"/>
    </location>
</feature>
<dbReference type="GO" id="GO:0000177">
    <property type="term" value="C:cytoplasmic exosome (RNase complex)"/>
    <property type="evidence" value="ECO:0007669"/>
    <property type="project" value="TreeGrafter"/>
</dbReference>